<organism evidence="1 2">
    <name type="scientific">Cylicocyclus nassatus</name>
    <name type="common">Nematode worm</name>
    <dbReference type="NCBI Taxonomy" id="53992"/>
    <lineage>
        <taxon>Eukaryota</taxon>
        <taxon>Metazoa</taxon>
        <taxon>Ecdysozoa</taxon>
        <taxon>Nematoda</taxon>
        <taxon>Chromadorea</taxon>
        <taxon>Rhabditida</taxon>
        <taxon>Rhabditina</taxon>
        <taxon>Rhabditomorpha</taxon>
        <taxon>Strongyloidea</taxon>
        <taxon>Strongylidae</taxon>
        <taxon>Cylicocyclus</taxon>
    </lineage>
</organism>
<comment type="caution">
    <text evidence="1">The sequence shown here is derived from an EMBL/GenBank/DDBJ whole genome shotgun (WGS) entry which is preliminary data.</text>
</comment>
<name>A0AA36DJ92_CYLNA</name>
<accession>A0AA36DJ92</accession>
<evidence type="ECO:0000313" key="2">
    <source>
        <dbReference type="Proteomes" id="UP001176961"/>
    </source>
</evidence>
<dbReference type="Proteomes" id="UP001176961">
    <property type="component" value="Unassembled WGS sequence"/>
</dbReference>
<gene>
    <name evidence="1" type="ORF">CYNAS_LOCUS684</name>
</gene>
<keyword evidence="2" id="KW-1185">Reference proteome</keyword>
<reference evidence="1" key="1">
    <citation type="submission" date="2023-07" db="EMBL/GenBank/DDBJ databases">
        <authorList>
            <consortium name="CYATHOMIX"/>
        </authorList>
    </citation>
    <scope>NUCLEOTIDE SEQUENCE</scope>
    <source>
        <strain evidence="1">N/A</strain>
    </source>
</reference>
<proteinExistence type="predicted"/>
<evidence type="ECO:0000313" key="1">
    <source>
        <dbReference type="EMBL" id="CAJ0588701.1"/>
    </source>
</evidence>
<protein>
    <submittedName>
        <fullName evidence="1">Uncharacterized protein</fullName>
    </submittedName>
</protein>
<dbReference type="AlphaFoldDB" id="A0AA36DJ92"/>
<dbReference type="EMBL" id="CATQJL010000001">
    <property type="protein sequence ID" value="CAJ0588701.1"/>
    <property type="molecule type" value="Genomic_DNA"/>
</dbReference>
<sequence length="440" mass="50207">MATLTNKAFVIKKITSSATLLLVIDKNFMLGSFEPTDLAPAIGAVIAINYRVNSKDKSIIDVLSWAPYNGYIPMPFCLASKASEEDLKFRGGFYTCGCVRYKGVPLSNPAVFNDIIGVVKDDKGILERQYIGKLYATVKLCRTSNGFHWELYSVDEYMLPLDNLRHFPHGIVGAVKQKGDVNYITSRDFPHDVRFLSTNVDWNVENLLGSEVSFFAQEVMPFKYYVKGTLEPMGESVLTTRYKGFFALTLKVEHLGCRDDHGVTIVWSDKWEFMKDPFDLFKNCDYGIYKVKCIRHYDPNDFPRWKVTKVFDTVQSFGKDNKQISSEQSNASVTLQQTYVKEFSNISLNEKRKDSGVGSEKSCDISRKSSVSYTKPLCDDGNGNNGFINEDLQAEKELRQYMKECMRSKKVRAEIKKADPALFQELLHELDLRDKKYEVL</sequence>